<dbReference type="Pfam" id="PF01208">
    <property type="entry name" value="URO-D"/>
    <property type="match status" value="1"/>
</dbReference>
<dbReference type="SUPFAM" id="SSF51726">
    <property type="entry name" value="UROD/MetE-like"/>
    <property type="match status" value="1"/>
</dbReference>
<keyword evidence="6 8" id="KW-0456">Lyase</keyword>
<comment type="pathway">
    <text evidence="1 8 9">Porphyrin-containing compound metabolism; protoporphyrin-IX biosynthesis; coproporphyrinogen-III from 5-aminolevulinate: step 4/4.</text>
</comment>
<feature type="domain" description="Uroporphyrinogen decarboxylase (URO-D)" evidence="11">
    <location>
        <begin position="22"/>
        <end position="31"/>
    </location>
</feature>
<dbReference type="GO" id="GO:0006782">
    <property type="term" value="P:protoporphyrinogen IX biosynthetic process"/>
    <property type="evidence" value="ECO:0007669"/>
    <property type="project" value="UniProtKB-UniRule"/>
</dbReference>
<dbReference type="CDD" id="cd00717">
    <property type="entry name" value="URO-D"/>
    <property type="match status" value="1"/>
</dbReference>
<keyword evidence="4 8" id="KW-0963">Cytoplasm</keyword>
<dbReference type="PROSITE" id="PS00907">
    <property type="entry name" value="UROD_2"/>
    <property type="match status" value="1"/>
</dbReference>
<dbReference type="AlphaFoldDB" id="A0A1G8XF16"/>
<dbReference type="HAMAP" id="MF_00218">
    <property type="entry name" value="URO_D"/>
    <property type="match status" value="1"/>
</dbReference>
<evidence type="ECO:0000256" key="4">
    <source>
        <dbReference type="ARBA" id="ARBA00022490"/>
    </source>
</evidence>
<dbReference type="UniPathway" id="UPA00251">
    <property type="reaction ID" value="UER00321"/>
</dbReference>
<name>A0A1G8XF16_9BACI</name>
<organism evidence="13 14">
    <name type="scientific">Sediminibacillus albus</name>
    <dbReference type="NCBI Taxonomy" id="407036"/>
    <lineage>
        <taxon>Bacteria</taxon>
        <taxon>Bacillati</taxon>
        <taxon>Bacillota</taxon>
        <taxon>Bacilli</taxon>
        <taxon>Bacillales</taxon>
        <taxon>Bacillaceae</taxon>
        <taxon>Sediminibacillus</taxon>
    </lineage>
</organism>
<evidence type="ECO:0000256" key="1">
    <source>
        <dbReference type="ARBA" id="ARBA00004804"/>
    </source>
</evidence>
<feature type="binding site" evidence="8">
    <location>
        <position position="76"/>
    </location>
    <ligand>
        <name>substrate</name>
    </ligand>
</feature>
<evidence type="ECO:0000256" key="5">
    <source>
        <dbReference type="ARBA" id="ARBA00022793"/>
    </source>
</evidence>
<dbReference type="FunFam" id="3.20.20.210:FF:000005">
    <property type="entry name" value="Uroporphyrinogen decarboxylase"/>
    <property type="match status" value="1"/>
</dbReference>
<dbReference type="Proteomes" id="UP000198694">
    <property type="component" value="Unassembled WGS sequence"/>
</dbReference>
<evidence type="ECO:0000259" key="12">
    <source>
        <dbReference type="PROSITE" id="PS00907"/>
    </source>
</evidence>
<feature type="binding site" evidence="8">
    <location>
        <position position="207"/>
    </location>
    <ligand>
        <name>substrate</name>
    </ligand>
</feature>
<dbReference type="NCBIfam" id="TIGR01464">
    <property type="entry name" value="hemE"/>
    <property type="match status" value="1"/>
</dbReference>
<feature type="binding site" evidence="8">
    <location>
        <position position="46"/>
    </location>
    <ligand>
        <name>substrate</name>
    </ligand>
</feature>
<dbReference type="EC" id="4.1.1.37" evidence="3 8"/>
<evidence type="ECO:0000313" key="13">
    <source>
        <dbReference type="EMBL" id="SDJ88370.1"/>
    </source>
</evidence>
<proteinExistence type="inferred from homology"/>
<evidence type="ECO:0000256" key="2">
    <source>
        <dbReference type="ARBA" id="ARBA00009935"/>
    </source>
</evidence>
<dbReference type="PANTHER" id="PTHR21091">
    <property type="entry name" value="METHYLTETRAHYDROFOLATE:HOMOCYSTEINE METHYLTRANSFERASE RELATED"/>
    <property type="match status" value="1"/>
</dbReference>
<feature type="binding site" evidence="8">
    <location>
        <begin position="27"/>
        <end position="31"/>
    </location>
    <ligand>
        <name>substrate</name>
    </ligand>
</feature>
<sequence>MAKKINDTILKAFRGEETDYTPVWYMRQAGRSQKEYRELKEKYSLFEITHQPELCAYVTRLPVEHYGVDAAILYKDIMSPLPAIGVDVEIKSGIGPVIDKPIRSRSDIDKLGTIDPVSDVPYVLETIRLLSEEQLDVPLIGFSGAPFTLASYMIEGGPSKNYHKTKAMMYSDPTAWFALMDKLADMTITYAKAQIQSGAKAFQIFDSWVGALHAADYREYIKPIMNRIFTELKQEGVPLILFGVGARHLIMEWNDLPVDVIGLDWRISVTEARQMGITKALQGNLDPALLVSDWKVTEARAKAILDEGSSQPGFVFNLGHGVTPEIEPATLKRLTDFIHQYSQKK</sequence>
<comment type="similarity">
    <text evidence="2 8 10">Belongs to the uroporphyrinogen decarboxylase family.</text>
</comment>
<dbReference type="RefSeq" id="WP_093212103.1">
    <property type="nucleotide sequence ID" value="NZ_FNFL01000001.1"/>
</dbReference>
<dbReference type="GO" id="GO:0005829">
    <property type="term" value="C:cytosol"/>
    <property type="evidence" value="ECO:0007669"/>
    <property type="project" value="TreeGrafter"/>
</dbReference>
<evidence type="ECO:0000256" key="6">
    <source>
        <dbReference type="ARBA" id="ARBA00023239"/>
    </source>
</evidence>
<feature type="binding site" evidence="8">
    <location>
        <position position="320"/>
    </location>
    <ligand>
        <name>substrate</name>
    </ligand>
</feature>
<comment type="catalytic activity">
    <reaction evidence="8 9">
        <text>uroporphyrinogen III + 4 H(+) = coproporphyrinogen III + 4 CO2</text>
        <dbReference type="Rhea" id="RHEA:19865"/>
        <dbReference type="ChEBI" id="CHEBI:15378"/>
        <dbReference type="ChEBI" id="CHEBI:16526"/>
        <dbReference type="ChEBI" id="CHEBI:57308"/>
        <dbReference type="ChEBI" id="CHEBI:57309"/>
        <dbReference type="EC" id="4.1.1.37"/>
    </reaction>
</comment>
<keyword evidence="14" id="KW-1185">Reference proteome</keyword>
<dbReference type="InterPro" id="IPR000257">
    <property type="entry name" value="Uroporphyrinogen_deCOase"/>
</dbReference>
<accession>A0A1G8XF16</accession>
<keyword evidence="7 8" id="KW-0627">Porphyrin biosynthesis</keyword>
<reference evidence="13 14" key="1">
    <citation type="submission" date="2016-10" db="EMBL/GenBank/DDBJ databases">
        <authorList>
            <person name="de Groot N.N."/>
        </authorList>
    </citation>
    <scope>NUCLEOTIDE SEQUENCE [LARGE SCALE GENOMIC DNA]</scope>
    <source>
        <strain evidence="13 14">CGMCC 1.6502</strain>
    </source>
</reference>
<dbReference type="EMBL" id="FNFL01000001">
    <property type="protein sequence ID" value="SDJ88370.1"/>
    <property type="molecule type" value="Genomic_DNA"/>
</dbReference>
<dbReference type="STRING" id="407036.SAMN05216243_1292"/>
<protein>
    <recommendedName>
        <fullName evidence="3 8">Uroporphyrinogen decarboxylase</fullName>
        <shortName evidence="8">UPD</shortName>
        <shortName evidence="8">URO-D</shortName>
        <ecNumber evidence="3 8">4.1.1.37</ecNumber>
    </recommendedName>
</protein>
<dbReference type="InterPro" id="IPR006361">
    <property type="entry name" value="Uroporphyrinogen_deCO2ase_HemE"/>
</dbReference>
<evidence type="ECO:0000259" key="11">
    <source>
        <dbReference type="PROSITE" id="PS00906"/>
    </source>
</evidence>
<evidence type="ECO:0000313" key="14">
    <source>
        <dbReference type="Proteomes" id="UP000198694"/>
    </source>
</evidence>
<evidence type="ECO:0000256" key="9">
    <source>
        <dbReference type="RuleBase" id="RU000554"/>
    </source>
</evidence>
<dbReference type="Gene3D" id="3.20.20.210">
    <property type="match status" value="1"/>
</dbReference>
<evidence type="ECO:0000256" key="7">
    <source>
        <dbReference type="ARBA" id="ARBA00023244"/>
    </source>
</evidence>
<dbReference type="PANTHER" id="PTHR21091:SF169">
    <property type="entry name" value="UROPORPHYRINOGEN DECARBOXYLASE"/>
    <property type="match status" value="1"/>
</dbReference>
<feature type="site" description="Transition state stabilizer" evidence="8">
    <location>
        <position position="76"/>
    </location>
</feature>
<comment type="function">
    <text evidence="8">Catalyzes the decarboxylation of four acetate groups of uroporphyrinogen-III to yield coproporphyrinogen-III.</text>
</comment>
<dbReference type="InterPro" id="IPR038071">
    <property type="entry name" value="UROD/MetE-like_sf"/>
</dbReference>
<keyword evidence="5 8" id="KW-0210">Decarboxylase</keyword>
<feature type="binding site" evidence="8">
    <location>
        <position position="152"/>
    </location>
    <ligand>
        <name>substrate</name>
    </ligand>
</feature>
<dbReference type="PROSITE" id="PS00906">
    <property type="entry name" value="UROD_1"/>
    <property type="match status" value="1"/>
</dbReference>
<gene>
    <name evidence="8" type="primary">hemE</name>
    <name evidence="13" type="ORF">SAMN05216243_1292</name>
</gene>
<comment type="subunit">
    <text evidence="8">Homodimer.</text>
</comment>
<evidence type="ECO:0000256" key="3">
    <source>
        <dbReference type="ARBA" id="ARBA00012288"/>
    </source>
</evidence>
<comment type="subcellular location">
    <subcellularLocation>
        <location evidence="8">Cytoplasm</location>
    </subcellularLocation>
</comment>
<dbReference type="OrthoDB" id="9806656at2"/>
<feature type="domain" description="Uroporphyrinogen decarboxylase (URO-D)" evidence="12">
    <location>
        <begin position="140"/>
        <end position="156"/>
    </location>
</feature>
<evidence type="ECO:0000256" key="10">
    <source>
        <dbReference type="RuleBase" id="RU004169"/>
    </source>
</evidence>
<evidence type="ECO:0000256" key="8">
    <source>
        <dbReference type="HAMAP-Rule" id="MF_00218"/>
    </source>
</evidence>
<dbReference type="GO" id="GO:0004853">
    <property type="term" value="F:uroporphyrinogen decarboxylase activity"/>
    <property type="evidence" value="ECO:0007669"/>
    <property type="project" value="UniProtKB-UniRule"/>
</dbReference>